<organism evidence="1 2">
    <name type="scientific">Rhododendron molle</name>
    <name type="common">Chinese azalea</name>
    <name type="synonym">Azalea mollis</name>
    <dbReference type="NCBI Taxonomy" id="49168"/>
    <lineage>
        <taxon>Eukaryota</taxon>
        <taxon>Viridiplantae</taxon>
        <taxon>Streptophyta</taxon>
        <taxon>Embryophyta</taxon>
        <taxon>Tracheophyta</taxon>
        <taxon>Spermatophyta</taxon>
        <taxon>Magnoliopsida</taxon>
        <taxon>eudicotyledons</taxon>
        <taxon>Gunneridae</taxon>
        <taxon>Pentapetalae</taxon>
        <taxon>asterids</taxon>
        <taxon>Ericales</taxon>
        <taxon>Ericaceae</taxon>
        <taxon>Ericoideae</taxon>
        <taxon>Rhodoreae</taxon>
        <taxon>Rhododendron</taxon>
    </lineage>
</organism>
<reference evidence="1" key="1">
    <citation type="submission" date="2022-02" db="EMBL/GenBank/DDBJ databases">
        <title>Plant Genome Project.</title>
        <authorList>
            <person name="Zhang R.-G."/>
        </authorList>
    </citation>
    <scope>NUCLEOTIDE SEQUENCE</scope>
    <source>
        <strain evidence="1">AT1</strain>
    </source>
</reference>
<comment type="caution">
    <text evidence="1">The sequence shown here is derived from an EMBL/GenBank/DDBJ whole genome shotgun (WGS) entry which is preliminary data.</text>
</comment>
<dbReference type="Proteomes" id="UP001062846">
    <property type="component" value="Chromosome 9"/>
</dbReference>
<name>A0ACC0MAJ1_RHOML</name>
<keyword evidence="2" id="KW-1185">Reference proteome</keyword>
<gene>
    <name evidence="1" type="ORF">RHMOL_Rhmol09G0072900</name>
</gene>
<proteinExistence type="predicted"/>
<accession>A0ACC0MAJ1</accession>
<protein>
    <submittedName>
        <fullName evidence="1">Uncharacterized protein</fullName>
    </submittedName>
</protein>
<evidence type="ECO:0000313" key="2">
    <source>
        <dbReference type="Proteomes" id="UP001062846"/>
    </source>
</evidence>
<evidence type="ECO:0000313" key="1">
    <source>
        <dbReference type="EMBL" id="KAI8538068.1"/>
    </source>
</evidence>
<sequence>MAAGYNPKLKLGGLGLKEGRQIDDGERESEDELCIDLLRVLSATTLVYAFSSQLIRVVNVADGGGGNRTWVCNYCNERVVGSYTKVKGHLLWLPHHNVEGCLSISNEVLEAITKEHEAAEAKKAQLALNARKKAEYVTIPKGFDLLQQKKTKEWPLEEKEYINRLLQPVKDTWKKRGVSLVSDGWSDRQCRSMINIMAASTGGAMFIKAIDASGNTKDAEYVAKLVLTGGDQFDIEGQEVAELAQLSLDEPKLERMTFQDVEAGEEQLDGDEV</sequence>
<dbReference type="EMBL" id="CM046396">
    <property type="protein sequence ID" value="KAI8538068.1"/>
    <property type="molecule type" value="Genomic_DNA"/>
</dbReference>